<dbReference type="EMBL" id="CP033361">
    <property type="protein sequence ID" value="QKC75968.1"/>
    <property type="molecule type" value="Genomic_DNA"/>
</dbReference>
<name>A0A6M7UIJ4_9HYPH</name>
<evidence type="ECO:0000313" key="1">
    <source>
        <dbReference type="EMBL" id="QKC75968.1"/>
    </source>
</evidence>
<dbReference type="Proteomes" id="UP000503339">
    <property type="component" value="Chromosome"/>
</dbReference>
<organism evidence="1 2">
    <name type="scientific">Mesorhizobium erdmanii</name>
    <dbReference type="NCBI Taxonomy" id="1777866"/>
    <lineage>
        <taxon>Bacteria</taxon>
        <taxon>Pseudomonadati</taxon>
        <taxon>Pseudomonadota</taxon>
        <taxon>Alphaproteobacteria</taxon>
        <taxon>Hyphomicrobiales</taxon>
        <taxon>Phyllobacteriaceae</taxon>
        <taxon>Mesorhizobium</taxon>
    </lineage>
</organism>
<protein>
    <submittedName>
        <fullName evidence="1">Uncharacterized protein</fullName>
    </submittedName>
</protein>
<reference evidence="1 2" key="1">
    <citation type="submission" date="2018-10" db="EMBL/GenBank/DDBJ databases">
        <authorList>
            <person name="Perry B.J."/>
            <person name="Sullivan J.T."/>
            <person name="Murphy R.J.T."/>
            <person name="Ramsay J.P."/>
            <person name="Ronson C.W."/>
        </authorList>
    </citation>
    <scope>NUCLEOTIDE SEQUENCE [LARGE SCALE GENOMIC DNA]</scope>
    <source>
        <strain evidence="1 2">NZP2014</strain>
    </source>
</reference>
<proteinExistence type="predicted"/>
<dbReference type="KEGG" id="merd:EB233_10820"/>
<keyword evidence="2" id="KW-1185">Reference proteome</keyword>
<gene>
    <name evidence="1" type="ORF">EB233_10820</name>
</gene>
<accession>A0A6M7UIJ4</accession>
<sequence length="76" mass="8562">MIGIEILIQCLSAETSPGFDHLQMVQVETAISLLERKVRRVPKSMQILCVVVYRIVCAEKAMLHFVTPQAVNPVIR</sequence>
<dbReference type="AlphaFoldDB" id="A0A6M7UIJ4"/>
<evidence type="ECO:0000313" key="2">
    <source>
        <dbReference type="Proteomes" id="UP000503339"/>
    </source>
</evidence>